<proteinExistence type="predicted"/>
<sequence length="192" mass="21497">MDLKNCFAKIFTDGIVQKLTKAVIPVVNGNDTSTSTSVTSIVSPTLLPSLRHLEISLGLRSGSVDKYGLHKILECERSFPNPDLFIMVSSRRRCNPNVIDDVILERIKLQLKQLCILNCADGSPEDIFKLCGNLEYLELEIGCEALEGWDSDEEFDEMGHQKLRSFTLHIDSLEHPAIAMPDYIAVDWNGCK</sequence>
<evidence type="ECO:0000313" key="1">
    <source>
        <dbReference type="EMBL" id="KAF5366728.1"/>
    </source>
</evidence>
<comment type="caution">
    <text evidence="1">The sequence shown here is derived from an EMBL/GenBank/DDBJ whole genome shotgun (WGS) entry which is preliminary data.</text>
</comment>
<evidence type="ECO:0000313" key="2">
    <source>
        <dbReference type="Proteomes" id="UP000559256"/>
    </source>
</evidence>
<protein>
    <submittedName>
        <fullName evidence="1">Uncharacterized protein</fullName>
    </submittedName>
</protein>
<reference evidence="1 2" key="1">
    <citation type="journal article" date="2020" name="ISME J.">
        <title>Uncovering the hidden diversity of litter-decomposition mechanisms in mushroom-forming fungi.</title>
        <authorList>
            <person name="Floudas D."/>
            <person name="Bentzer J."/>
            <person name="Ahren D."/>
            <person name="Johansson T."/>
            <person name="Persson P."/>
            <person name="Tunlid A."/>
        </authorList>
    </citation>
    <scope>NUCLEOTIDE SEQUENCE [LARGE SCALE GENOMIC DNA]</scope>
    <source>
        <strain evidence="1 2">CBS 291.85</strain>
    </source>
</reference>
<name>A0A8H5LRE3_9AGAR</name>
<organism evidence="1 2">
    <name type="scientific">Tetrapyrgos nigripes</name>
    <dbReference type="NCBI Taxonomy" id="182062"/>
    <lineage>
        <taxon>Eukaryota</taxon>
        <taxon>Fungi</taxon>
        <taxon>Dikarya</taxon>
        <taxon>Basidiomycota</taxon>
        <taxon>Agaricomycotina</taxon>
        <taxon>Agaricomycetes</taxon>
        <taxon>Agaricomycetidae</taxon>
        <taxon>Agaricales</taxon>
        <taxon>Marasmiineae</taxon>
        <taxon>Marasmiaceae</taxon>
        <taxon>Tetrapyrgos</taxon>
    </lineage>
</organism>
<dbReference type="AlphaFoldDB" id="A0A8H5LRE3"/>
<gene>
    <name evidence="1" type="ORF">D9758_006580</name>
</gene>
<dbReference type="EMBL" id="JAACJM010000021">
    <property type="protein sequence ID" value="KAF5366728.1"/>
    <property type="molecule type" value="Genomic_DNA"/>
</dbReference>
<accession>A0A8H5LRE3</accession>
<keyword evidence="2" id="KW-1185">Reference proteome</keyword>
<dbReference type="Proteomes" id="UP000559256">
    <property type="component" value="Unassembled WGS sequence"/>
</dbReference>